<accession>A0A0G4IM08</accession>
<sequence length="405" mass="44019">MARMGQGSGRPRGQAPGSRARGDGHRGRGRAVHLSPAVQLSPDEIVVQPDCPDVMLRSTPDEVDHQALSRPKKKEVEGPANYKRRQLKRALRPMNCCGCRSSCIDMLGVVADEHRRLFVEKRDFMAQTAYLASMITIRKAPTDSVPGSYQYALPGSNGIPIVICRQAFMNVLGMGTVKLTTVIKRMANQYGVPQGAVPSFGMDGHGKSNVVVRNRTLHNVLEIARAFTVSQLVGPAGAIPLGPQVEEVTVGMSGIDAKVEDAQLVIEPGLLRDKVDQDIGRATVEIARSRARSYFLLACRHDRAHISPGLPSCGSPPRAAAPRILYLLAGMANVECLADGSGTVVLTSYRHVLVARACVSLPSTEPDRCRRCDKMPMKVENSKSRSRRLCLDCMEFVDGRSRCSP</sequence>
<dbReference type="AlphaFoldDB" id="A0A0G4IM08"/>
<keyword evidence="3" id="KW-1185">Reference proteome</keyword>
<feature type="region of interest" description="Disordered" evidence="1">
    <location>
        <begin position="1"/>
        <end position="40"/>
    </location>
</feature>
<evidence type="ECO:0000256" key="1">
    <source>
        <dbReference type="SAM" id="MobiDB-lite"/>
    </source>
</evidence>
<name>A0A0G4IM08_PLABS</name>
<feature type="compositionally biased region" description="Gly residues" evidence="1">
    <location>
        <begin position="1"/>
        <end position="10"/>
    </location>
</feature>
<gene>
    <name evidence="2" type="ORF">PBRA_004817</name>
</gene>
<dbReference type="EMBL" id="CDSF01000046">
    <property type="protein sequence ID" value="CEO96127.1"/>
    <property type="molecule type" value="Genomic_DNA"/>
</dbReference>
<evidence type="ECO:0000313" key="3">
    <source>
        <dbReference type="Proteomes" id="UP000039324"/>
    </source>
</evidence>
<protein>
    <submittedName>
        <fullName evidence="2">Uncharacterized protein</fullName>
    </submittedName>
</protein>
<feature type="region of interest" description="Disordered" evidence="1">
    <location>
        <begin position="56"/>
        <end position="80"/>
    </location>
</feature>
<reference evidence="2 3" key="1">
    <citation type="submission" date="2015-02" db="EMBL/GenBank/DDBJ databases">
        <authorList>
            <person name="Chooi Y.-H."/>
        </authorList>
    </citation>
    <scope>NUCLEOTIDE SEQUENCE [LARGE SCALE GENOMIC DNA]</scope>
    <source>
        <strain evidence="2">E3</strain>
    </source>
</reference>
<organism evidence="2 3">
    <name type="scientific">Plasmodiophora brassicae</name>
    <name type="common">Clubroot disease agent</name>
    <dbReference type="NCBI Taxonomy" id="37360"/>
    <lineage>
        <taxon>Eukaryota</taxon>
        <taxon>Sar</taxon>
        <taxon>Rhizaria</taxon>
        <taxon>Endomyxa</taxon>
        <taxon>Phytomyxea</taxon>
        <taxon>Plasmodiophorida</taxon>
        <taxon>Plasmodiophoridae</taxon>
        <taxon>Plasmodiophora</taxon>
    </lineage>
</organism>
<dbReference type="Proteomes" id="UP000039324">
    <property type="component" value="Unassembled WGS sequence"/>
</dbReference>
<evidence type="ECO:0000313" key="2">
    <source>
        <dbReference type="EMBL" id="CEO96127.1"/>
    </source>
</evidence>
<proteinExistence type="predicted"/>